<dbReference type="OrthoDB" id="1883113at2"/>
<evidence type="ECO:0008006" key="3">
    <source>
        <dbReference type="Google" id="ProtNLM"/>
    </source>
</evidence>
<evidence type="ECO:0000313" key="2">
    <source>
        <dbReference type="Proteomes" id="UP000249605"/>
    </source>
</evidence>
<keyword evidence="1" id="KW-0614">Plasmid</keyword>
<gene>
    <name evidence="1" type="ORF">DM194_13695</name>
</gene>
<dbReference type="Pfam" id="PF13692">
    <property type="entry name" value="Glyco_trans_1_4"/>
    <property type="match status" value="1"/>
</dbReference>
<geneLocation type="plasmid" evidence="1 2">
    <name>unnamed1</name>
</geneLocation>
<protein>
    <recommendedName>
        <fullName evidence="3">Glycosyltransferase</fullName>
    </recommendedName>
</protein>
<evidence type="ECO:0000313" key="1">
    <source>
        <dbReference type="EMBL" id="AWU95388.1"/>
    </source>
</evidence>
<keyword evidence="2" id="KW-1185">Reference proteome</keyword>
<proteinExistence type="predicted"/>
<organism evidence="1 2">
    <name type="scientific">Azospirillum ramasamyi</name>
    <dbReference type="NCBI Taxonomy" id="682998"/>
    <lineage>
        <taxon>Bacteria</taxon>
        <taxon>Pseudomonadati</taxon>
        <taxon>Pseudomonadota</taxon>
        <taxon>Alphaproteobacteria</taxon>
        <taxon>Rhodospirillales</taxon>
        <taxon>Azospirillaceae</taxon>
        <taxon>Azospirillum</taxon>
    </lineage>
</organism>
<dbReference type="Gene3D" id="3.40.50.2000">
    <property type="entry name" value="Glycogen Phosphorylase B"/>
    <property type="match status" value="1"/>
</dbReference>
<dbReference type="SUPFAM" id="SSF53756">
    <property type="entry name" value="UDP-Glycosyltransferase/glycogen phosphorylase"/>
    <property type="match status" value="1"/>
</dbReference>
<dbReference type="RefSeq" id="WP_111068155.1">
    <property type="nucleotide sequence ID" value="NZ_CP029830.1"/>
</dbReference>
<dbReference type="Proteomes" id="UP000249605">
    <property type="component" value="Plasmid unnamed1"/>
</dbReference>
<dbReference type="EMBL" id="CP029830">
    <property type="protein sequence ID" value="AWU95388.1"/>
    <property type="molecule type" value="Genomic_DNA"/>
</dbReference>
<dbReference type="AlphaFoldDB" id="A0A2U9SBP6"/>
<name>A0A2U9SBP6_9PROT</name>
<accession>A0A2U9SBP6</accession>
<sequence>MPETGPSDRLSAAADALMVFLTDRQFDADRINRFTALCEELRRDLDLDSRLALADRLEREAPSNDTIRLRSVLFLLTGDLYHYERILHYLILGGDSADPVVLHSVHWCMMRQLFLGMAHGEKQASFVACDLFRYYTAMVRQLARRWELTPAAAPLRDGPIRRVAVVTNQFTNQGHQPTRDCFDFAARMQDEFGLDVAIINVNGLPNRVESVFIPPMVADMATNLEGVFALRMFGRQVKVASFTEPAFSRSKLAVIVETIDGYDPDLIVSFGGSNIVADLFADAGARPVVSIPTSSGITLSLAPIVLGYEEEDHTRSIPALYRAPFARRFRPFTFGFTPPPSDGVRVETGFPHGTALFVVVGNRLANEVNAEMLALFDEILDRCPGAALVFAGEVRDLPKRLAPLRNVERMRCLGHVPDIRALYGRCRVFLNPPRQGGGGSAAYALAEGVPVVTYGWGDGASVSGPDFCVADAGAYLERAVTLATDAAAHAAAAVAAKNRFTVIGDRRRCVERLLAYGEEAREILRAERAGTN</sequence>
<dbReference type="KEGG" id="azm:DM194_13695"/>
<reference evidence="1 2" key="1">
    <citation type="submission" date="2018-06" db="EMBL/GenBank/DDBJ databases">
        <title>Complete genome sequencing of Azospirillum sp. M2T2B2.</title>
        <authorList>
            <person name="Heo J."/>
            <person name="Kim S.-J."/>
            <person name="Kwon S.-W."/>
            <person name="Anandham R."/>
        </authorList>
    </citation>
    <scope>NUCLEOTIDE SEQUENCE [LARGE SCALE GENOMIC DNA]</scope>
    <source>
        <strain evidence="1 2">M2T2B2</strain>
        <plasmid evidence="1 2">unnamed1</plasmid>
    </source>
</reference>